<comment type="caution">
    <text evidence="1">The sequence shown here is derived from an EMBL/GenBank/DDBJ whole genome shotgun (WGS) entry which is preliminary data.</text>
</comment>
<accession>A0ABT9NVB4</accession>
<dbReference type="Proteomes" id="UP001235712">
    <property type="component" value="Unassembled WGS sequence"/>
</dbReference>
<dbReference type="EMBL" id="JAUSQZ010000001">
    <property type="protein sequence ID" value="MDP9824368.1"/>
    <property type="molecule type" value="Genomic_DNA"/>
</dbReference>
<name>A0ABT9NVB4_9ACTN</name>
<evidence type="ECO:0000313" key="1">
    <source>
        <dbReference type="EMBL" id="MDP9824368.1"/>
    </source>
</evidence>
<protein>
    <submittedName>
        <fullName evidence="1">FMN phosphatase YigB (HAD superfamily)</fullName>
    </submittedName>
</protein>
<evidence type="ECO:0000313" key="2">
    <source>
        <dbReference type="Proteomes" id="UP001235712"/>
    </source>
</evidence>
<gene>
    <name evidence="1" type="ORF">J2S57_000117</name>
</gene>
<dbReference type="RefSeq" id="WP_307236793.1">
    <property type="nucleotide sequence ID" value="NZ_JAUSQZ010000001.1"/>
</dbReference>
<proteinExistence type="predicted"/>
<organism evidence="1 2">
    <name type="scientific">Kineosporia succinea</name>
    <dbReference type="NCBI Taxonomy" id="84632"/>
    <lineage>
        <taxon>Bacteria</taxon>
        <taxon>Bacillati</taxon>
        <taxon>Actinomycetota</taxon>
        <taxon>Actinomycetes</taxon>
        <taxon>Kineosporiales</taxon>
        <taxon>Kineosporiaceae</taxon>
        <taxon>Kineosporia</taxon>
    </lineage>
</organism>
<dbReference type="InterPro" id="IPR036412">
    <property type="entry name" value="HAD-like_sf"/>
</dbReference>
<sequence length="56" mass="5960">MPTFDGILFDLDAVGARDAGLTGVWLNRGAGMRVPDVRGIHVIRDLGELPGLVLDT</sequence>
<reference evidence="1 2" key="1">
    <citation type="submission" date="2023-07" db="EMBL/GenBank/DDBJ databases">
        <title>Sequencing the genomes of 1000 actinobacteria strains.</title>
        <authorList>
            <person name="Klenk H.-P."/>
        </authorList>
    </citation>
    <scope>NUCLEOTIDE SEQUENCE [LARGE SCALE GENOMIC DNA]</scope>
    <source>
        <strain evidence="1 2">DSM 44388</strain>
    </source>
</reference>
<keyword evidence="2" id="KW-1185">Reference proteome</keyword>
<dbReference type="SUPFAM" id="SSF56784">
    <property type="entry name" value="HAD-like"/>
    <property type="match status" value="1"/>
</dbReference>